<proteinExistence type="predicted"/>
<comment type="caution">
    <text evidence="2">The sequence shown here is derived from an EMBL/GenBank/DDBJ whole genome shotgun (WGS) entry which is preliminary data.</text>
</comment>
<accession>A0ABP8YYJ5</accession>
<keyword evidence="1" id="KW-0732">Signal</keyword>
<dbReference type="Gene3D" id="3.20.20.80">
    <property type="entry name" value="Glycosidases"/>
    <property type="match status" value="1"/>
</dbReference>
<evidence type="ECO:0000313" key="3">
    <source>
        <dbReference type="Proteomes" id="UP001500121"/>
    </source>
</evidence>
<dbReference type="Proteomes" id="UP001500121">
    <property type="component" value="Unassembled WGS sequence"/>
</dbReference>
<dbReference type="SUPFAM" id="SSF51445">
    <property type="entry name" value="(Trans)glycosidases"/>
    <property type="match status" value="1"/>
</dbReference>
<name>A0ABP8YYJ5_9MICO</name>
<reference evidence="3" key="1">
    <citation type="journal article" date="2019" name="Int. J. Syst. Evol. Microbiol.">
        <title>The Global Catalogue of Microorganisms (GCM) 10K type strain sequencing project: providing services to taxonomists for standard genome sequencing and annotation.</title>
        <authorList>
            <consortium name="The Broad Institute Genomics Platform"/>
            <consortium name="The Broad Institute Genome Sequencing Center for Infectious Disease"/>
            <person name="Wu L."/>
            <person name="Ma J."/>
        </authorList>
    </citation>
    <scope>NUCLEOTIDE SEQUENCE [LARGE SCALE GENOMIC DNA]</scope>
    <source>
        <strain evidence="3">JCM 19015</strain>
    </source>
</reference>
<keyword evidence="3" id="KW-1185">Reference proteome</keyword>
<dbReference type="RefSeq" id="WP_345479980.1">
    <property type="nucleotide sequence ID" value="NZ_BAABLP010000002.1"/>
</dbReference>
<gene>
    <name evidence="2" type="ORF">GCM10025783_10640</name>
</gene>
<dbReference type="Gene3D" id="2.60.40.2700">
    <property type="match status" value="1"/>
</dbReference>
<sequence length="348" mass="36564">MRRRLLTAVVAGAVLALAVPTAADAASRPTGIDVSFPQCGTVLPAVGDFAIVGVDNGVATQANPCLATQLAWAAGSPGTVHSRVDVYVNTANPDRAAASFAPTGDVTKRGRKVLSPYGHCRNETSRACSWVYGASLAWDDIETSGVTGSVGRWWLDVESINSWSTSTARNRAALEGMTAAFTKAKKPVGLYSSAGEFKDIVGTVPASSALSKLPSWIAAGTTQGSAERLCSHAPLTTGRLTLTQWRDTAAGIDRDVACGVLTKAPKPKISGHSRVGEKLTAKAGTWGPGSVHLAYRWTRDGHDIAKATHRTYVVKKADKRHRIAVRVTATETGYSRSAKTSASHRIAS</sequence>
<dbReference type="InterPro" id="IPR017853">
    <property type="entry name" value="GH"/>
</dbReference>
<dbReference type="EMBL" id="BAABLP010000002">
    <property type="protein sequence ID" value="GAA4741411.1"/>
    <property type="molecule type" value="Genomic_DNA"/>
</dbReference>
<protein>
    <submittedName>
        <fullName evidence="2">Uncharacterized protein</fullName>
    </submittedName>
</protein>
<feature type="signal peptide" evidence="1">
    <location>
        <begin position="1"/>
        <end position="25"/>
    </location>
</feature>
<feature type="chain" id="PRO_5045196243" evidence="1">
    <location>
        <begin position="26"/>
        <end position="348"/>
    </location>
</feature>
<evidence type="ECO:0000313" key="2">
    <source>
        <dbReference type="EMBL" id="GAA4741411.1"/>
    </source>
</evidence>
<evidence type="ECO:0000256" key="1">
    <source>
        <dbReference type="SAM" id="SignalP"/>
    </source>
</evidence>
<organism evidence="2 3">
    <name type="scientific">Amnibacterium soli</name>
    <dbReference type="NCBI Taxonomy" id="1282736"/>
    <lineage>
        <taxon>Bacteria</taxon>
        <taxon>Bacillati</taxon>
        <taxon>Actinomycetota</taxon>
        <taxon>Actinomycetes</taxon>
        <taxon>Micrococcales</taxon>
        <taxon>Microbacteriaceae</taxon>
        <taxon>Amnibacterium</taxon>
    </lineage>
</organism>